<feature type="compositionally biased region" description="Basic and acidic residues" evidence="3">
    <location>
        <begin position="405"/>
        <end position="418"/>
    </location>
</feature>
<keyword evidence="4" id="KW-1133">Transmembrane helix</keyword>
<feature type="compositionally biased region" description="Acidic residues" evidence="3">
    <location>
        <begin position="344"/>
        <end position="358"/>
    </location>
</feature>
<evidence type="ECO:0000256" key="1">
    <source>
        <dbReference type="ARBA" id="ARBA00023098"/>
    </source>
</evidence>
<evidence type="ECO:0000313" key="6">
    <source>
        <dbReference type="Proteomes" id="UP000694888"/>
    </source>
</evidence>
<evidence type="ECO:0000256" key="4">
    <source>
        <dbReference type="SAM" id="Phobius"/>
    </source>
</evidence>
<organism evidence="6 7">
    <name type="scientific">Aplysia californica</name>
    <name type="common">California sea hare</name>
    <dbReference type="NCBI Taxonomy" id="6500"/>
    <lineage>
        <taxon>Eukaryota</taxon>
        <taxon>Metazoa</taxon>
        <taxon>Spiralia</taxon>
        <taxon>Lophotrochozoa</taxon>
        <taxon>Mollusca</taxon>
        <taxon>Gastropoda</taxon>
        <taxon>Heterobranchia</taxon>
        <taxon>Euthyneura</taxon>
        <taxon>Tectipleura</taxon>
        <taxon>Aplysiida</taxon>
        <taxon>Aplysioidea</taxon>
        <taxon>Aplysiidae</taxon>
        <taxon>Aplysia</taxon>
    </lineage>
</organism>
<dbReference type="Proteomes" id="UP000694888">
    <property type="component" value="Unplaced"/>
</dbReference>
<feature type="short sequence motif" description="GXGXXG" evidence="2">
    <location>
        <begin position="26"/>
        <end position="31"/>
    </location>
</feature>
<dbReference type="Pfam" id="PF01734">
    <property type="entry name" value="Patatin"/>
    <property type="match status" value="1"/>
</dbReference>
<keyword evidence="6" id="KW-1185">Reference proteome</keyword>
<dbReference type="InterPro" id="IPR016035">
    <property type="entry name" value="Acyl_Trfase/lysoPLipase"/>
</dbReference>
<comment type="caution">
    <text evidence="2">Lacks conserved residue(s) required for the propagation of feature annotation.</text>
</comment>
<sequence>MASEDGDSDNIDQPTNNIIPSFSFSGCGFLGVYHVGVAACLKDHTDVVNRKQIKFAGASAGALVATTLLCDIDLGQMTKLLLEVAKTVRNRENVDLDSLLRNLLNHYLPDDAHIRLRNRLYISVTLLTGLESGLITNFHSKEHLIQCLIASSFVPGFVGWIPPVLEAEDFINLSEGMIKIPEKVVDSSDCSSDDSETDKEEEEVTDGCVEARPPKVRNLGVFFLLNILIGCVRGVLTSVGNLPCADRILFGVILNLDNHAVVRLLLQRTVIAWLISMLICDTIFLNNSKQFLFIYVCPQCLIASSFVPGFVGWIPPVLEAEDFINLSEGMIKIPEKVVDSSDCSSDDSETDKEEEEVTDGCVEARPPKVCVKKDVDTVKVPSWDVCVDSSDSSISSDEDGAVAARQEEEKKKKEEKPKPAKRARERSRPQQPESYLKMLVRLCYMSIKTTSSVVRRVPGAAMIMDRMSPQLFGGLDGLMEALVLEVMSDRYAAVDGGFSDNIPCFDSHTITICPFSGESDICPRDLTALDFNIDLGRTSMHASEDNIFRLNHALSPMDPEMLLKLCEEGYNECLRFLHRKDLLSCKKHLMTRAAISSSPCNIGHAHCQCPLCKRADPKIRTSLSCIDCHKTKQKALVSLLPEDVRREFKKAIEEEKKQNSSANSNWNRLVALLWWCVENMYAGTIRLADLALDFYTWLMRFWDNLTCLACYVMMPMGQKRKMVRFLLASLKNSINASTQQRARRACLVQSGSTMCS</sequence>
<feature type="region of interest" description="Disordered" evidence="3">
    <location>
        <begin position="388"/>
        <end position="431"/>
    </location>
</feature>
<dbReference type="Gene3D" id="3.40.1090.10">
    <property type="entry name" value="Cytosolic phospholipase A2 catalytic domain"/>
    <property type="match status" value="1"/>
</dbReference>
<feature type="domain" description="PNPLA" evidence="5">
    <location>
        <begin position="22"/>
        <end position="186"/>
    </location>
</feature>
<gene>
    <name evidence="7" type="primary">LOC101849893</name>
</gene>
<evidence type="ECO:0000256" key="3">
    <source>
        <dbReference type="SAM" id="MobiDB-lite"/>
    </source>
</evidence>
<feature type="compositionally biased region" description="Acidic residues" evidence="3">
    <location>
        <begin position="191"/>
        <end position="205"/>
    </location>
</feature>
<protein>
    <submittedName>
        <fullName evidence="7">Uncharacterized protein LOC101849893</fullName>
    </submittedName>
</protein>
<dbReference type="RefSeq" id="XP_035828939.1">
    <property type="nucleotide sequence ID" value="XM_035973046.1"/>
</dbReference>
<evidence type="ECO:0000313" key="7">
    <source>
        <dbReference type="RefSeq" id="XP_035828939.1"/>
    </source>
</evidence>
<feature type="transmembrane region" description="Helical" evidence="4">
    <location>
        <begin position="260"/>
        <end position="280"/>
    </location>
</feature>
<name>A0ABM1W2P6_APLCA</name>
<dbReference type="SUPFAM" id="SSF52151">
    <property type="entry name" value="FabD/lysophospholipase-like"/>
    <property type="match status" value="1"/>
</dbReference>
<feature type="transmembrane region" description="Helical" evidence="4">
    <location>
        <begin position="219"/>
        <end position="240"/>
    </location>
</feature>
<feature type="transmembrane region" description="Helical" evidence="4">
    <location>
        <begin position="292"/>
        <end position="314"/>
    </location>
</feature>
<dbReference type="PANTHER" id="PTHR12406:SF7">
    <property type="entry name" value="PATATIN-LIKE PHOSPHOLIPASE DOMAIN-CONTAINING PROTEIN 4"/>
    <property type="match status" value="1"/>
</dbReference>
<evidence type="ECO:0000256" key="2">
    <source>
        <dbReference type="PROSITE-ProRule" id="PRU01161"/>
    </source>
</evidence>
<dbReference type="InterPro" id="IPR002641">
    <property type="entry name" value="PNPLA_dom"/>
</dbReference>
<dbReference type="InterPro" id="IPR033562">
    <property type="entry name" value="PLPL"/>
</dbReference>
<keyword evidence="4" id="KW-0812">Transmembrane</keyword>
<proteinExistence type="predicted"/>
<dbReference type="GeneID" id="101849893"/>
<reference evidence="7" key="1">
    <citation type="submission" date="2025-08" db="UniProtKB">
        <authorList>
            <consortium name="RefSeq"/>
        </authorList>
    </citation>
    <scope>IDENTIFICATION</scope>
</reference>
<accession>A0ABM1W2P6</accession>
<evidence type="ECO:0000259" key="5">
    <source>
        <dbReference type="PROSITE" id="PS51635"/>
    </source>
</evidence>
<keyword evidence="4" id="KW-0472">Membrane</keyword>
<dbReference type="PANTHER" id="PTHR12406">
    <property type="entry name" value="CALCIUM-INDEPENDENT PHOSPHOLIPASE A2 IPLA2 -RELATED"/>
    <property type="match status" value="1"/>
</dbReference>
<dbReference type="PROSITE" id="PS51635">
    <property type="entry name" value="PNPLA"/>
    <property type="match status" value="1"/>
</dbReference>
<feature type="region of interest" description="Disordered" evidence="3">
    <location>
        <begin position="186"/>
        <end position="206"/>
    </location>
</feature>
<feature type="short sequence motif" description="GXSXG" evidence="2">
    <location>
        <begin position="57"/>
        <end position="61"/>
    </location>
</feature>
<feature type="region of interest" description="Disordered" evidence="3">
    <location>
        <begin position="338"/>
        <end position="360"/>
    </location>
</feature>
<keyword evidence="1" id="KW-0443">Lipid metabolism</keyword>